<protein>
    <submittedName>
        <fullName evidence="8">ABC transporter permease</fullName>
    </submittedName>
</protein>
<dbReference type="Gene3D" id="3.40.1710.10">
    <property type="entry name" value="abc type-2 transporter like domain"/>
    <property type="match status" value="1"/>
</dbReference>
<feature type="transmembrane region" description="Helical" evidence="6">
    <location>
        <begin position="276"/>
        <end position="298"/>
    </location>
</feature>
<reference evidence="8 9" key="1">
    <citation type="journal article" date="2024" name="Int. J. Syst. Evol. Microbiol.">
        <title>Virgibacillus tibetensis sp. nov., isolated from salt lake on the Tibetan Plateau of China.</title>
        <authorList>
            <person name="Phurbu D."/>
            <person name="Liu Z.-X."/>
            <person name="Wang R."/>
            <person name="Zheng Y.-Y."/>
            <person name="Liu H.-C."/>
            <person name="Zhou Y.-G."/>
            <person name="Yu Y.-J."/>
            <person name="Li A.-H."/>
        </authorList>
    </citation>
    <scope>NUCLEOTIDE SEQUENCE [LARGE SCALE GENOMIC DNA]</scope>
    <source>
        <strain evidence="8 9">C22-A2</strain>
    </source>
</reference>
<dbReference type="EMBL" id="JARZFX010000001">
    <property type="protein sequence ID" value="MEC5421983.1"/>
    <property type="molecule type" value="Genomic_DNA"/>
</dbReference>
<evidence type="ECO:0000256" key="4">
    <source>
        <dbReference type="ARBA" id="ARBA00022989"/>
    </source>
</evidence>
<organism evidence="8 9">
    <name type="scientific">Virgibacillus tibetensis</name>
    <dbReference type="NCBI Taxonomy" id="3042313"/>
    <lineage>
        <taxon>Bacteria</taxon>
        <taxon>Bacillati</taxon>
        <taxon>Bacillota</taxon>
        <taxon>Bacilli</taxon>
        <taxon>Bacillales</taxon>
        <taxon>Bacillaceae</taxon>
        <taxon>Virgibacillus</taxon>
    </lineage>
</organism>
<accession>A0ABU6KA65</accession>
<feature type="transmembrane region" description="Helical" evidence="6">
    <location>
        <begin position="347"/>
        <end position="368"/>
    </location>
</feature>
<feature type="transmembrane region" description="Helical" evidence="6">
    <location>
        <begin position="249"/>
        <end position="270"/>
    </location>
</feature>
<comment type="caution">
    <text evidence="8">The sequence shown here is derived from an EMBL/GenBank/DDBJ whole genome shotgun (WGS) entry which is preliminary data.</text>
</comment>
<dbReference type="Pfam" id="PF12698">
    <property type="entry name" value="ABC2_membrane_3"/>
    <property type="match status" value="1"/>
</dbReference>
<evidence type="ECO:0000313" key="8">
    <source>
        <dbReference type="EMBL" id="MEC5421983.1"/>
    </source>
</evidence>
<keyword evidence="5 6" id="KW-0472">Membrane</keyword>
<keyword evidence="3 6" id="KW-0812">Transmembrane</keyword>
<evidence type="ECO:0000256" key="1">
    <source>
        <dbReference type="ARBA" id="ARBA00004651"/>
    </source>
</evidence>
<keyword evidence="4 6" id="KW-1133">Transmembrane helix</keyword>
<evidence type="ECO:0000256" key="5">
    <source>
        <dbReference type="ARBA" id="ARBA00023136"/>
    </source>
</evidence>
<dbReference type="Proteomes" id="UP001335737">
    <property type="component" value="Unassembled WGS sequence"/>
</dbReference>
<feature type="domain" description="ABC-2 type transporter transmembrane" evidence="7">
    <location>
        <begin position="14"/>
        <end position="347"/>
    </location>
</feature>
<name>A0ABU6KA65_9BACI</name>
<evidence type="ECO:0000256" key="2">
    <source>
        <dbReference type="ARBA" id="ARBA00022475"/>
    </source>
</evidence>
<feature type="transmembrane region" description="Helical" evidence="6">
    <location>
        <begin position="305"/>
        <end position="327"/>
    </location>
</feature>
<dbReference type="PANTHER" id="PTHR30294">
    <property type="entry name" value="MEMBRANE COMPONENT OF ABC TRANSPORTER YHHJ-RELATED"/>
    <property type="match status" value="1"/>
</dbReference>
<dbReference type="InterPro" id="IPR013525">
    <property type="entry name" value="ABC2_TM"/>
</dbReference>
<evidence type="ECO:0000313" key="9">
    <source>
        <dbReference type="Proteomes" id="UP001335737"/>
    </source>
</evidence>
<proteinExistence type="predicted"/>
<evidence type="ECO:0000259" key="7">
    <source>
        <dbReference type="Pfam" id="PF12698"/>
    </source>
</evidence>
<comment type="subcellular location">
    <subcellularLocation>
        <location evidence="1">Cell membrane</location>
        <topology evidence="1">Multi-pass membrane protein</topology>
    </subcellularLocation>
</comment>
<dbReference type="InterPro" id="IPR051449">
    <property type="entry name" value="ABC-2_transporter_component"/>
</dbReference>
<keyword evidence="9" id="KW-1185">Reference proteome</keyword>
<gene>
    <name evidence="8" type="ORF">QGM71_00555</name>
</gene>
<sequence length="375" mass="43253">MNSLLTRFIHWKKQWITMLFWLILPIFGTVSIINVTTAIQEDSKVPVGIVVEDETLLAANLVESIRQTPLIRVDETTEEDALHKLEKHELDSVFIIRNGYEEQVKRGSRNRLITSYKSDLSLAYTPVSEMIISFAQKDTGRSKAAFTVKNLSEEYNPHLQWTWDEVVEKSRQIEAEENLLRTTFNFLHTDSIDQDEVTVWKTWGLYAVFSILSTLLLFDWFIKESRSGLRSRFMFTRISFKRYSLENTLFYTVLLFLFDLLAAGVFAFYLGEPVNLQLIGALLSLRLTLNTGALIVAMQFNNLQLFYSVSFALTLLIAISSGAILPVDGITNRFTWLELVNPILPFLSGKISNLWLYLFIMLISIWFVRRDKSDA</sequence>
<evidence type="ECO:0000256" key="6">
    <source>
        <dbReference type="SAM" id="Phobius"/>
    </source>
</evidence>
<evidence type="ECO:0000256" key="3">
    <source>
        <dbReference type="ARBA" id="ARBA00022692"/>
    </source>
</evidence>
<dbReference type="PANTHER" id="PTHR30294:SF29">
    <property type="entry name" value="MULTIDRUG ABC TRANSPORTER PERMEASE YBHS-RELATED"/>
    <property type="match status" value="1"/>
</dbReference>
<keyword evidence="2" id="KW-1003">Cell membrane</keyword>